<protein>
    <submittedName>
        <fullName evidence="2">HNH endonuclease family protein</fullName>
    </submittedName>
</protein>
<gene>
    <name evidence="2" type="ORF">ACH3VR_23105</name>
</gene>
<dbReference type="GO" id="GO:0004519">
    <property type="term" value="F:endonuclease activity"/>
    <property type="evidence" value="ECO:0007669"/>
    <property type="project" value="UniProtKB-KW"/>
</dbReference>
<dbReference type="RefSeq" id="WP_397558698.1">
    <property type="nucleotide sequence ID" value="NZ_JBIQWL010000021.1"/>
</dbReference>
<keyword evidence="2" id="KW-0255">Endonuclease</keyword>
<name>A0ABW7QIX7_9MICO</name>
<feature type="domain" description="GmrSD restriction endonucleases C-terminal" evidence="1">
    <location>
        <begin position="96"/>
        <end position="233"/>
    </location>
</feature>
<proteinExistence type="predicted"/>
<evidence type="ECO:0000313" key="3">
    <source>
        <dbReference type="Proteomes" id="UP001610861"/>
    </source>
</evidence>
<evidence type="ECO:0000313" key="2">
    <source>
        <dbReference type="EMBL" id="MFH8253274.1"/>
    </source>
</evidence>
<dbReference type="Proteomes" id="UP001610861">
    <property type="component" value="Unassembled WGS sequence"/>
</dbReference>
<reference evidence="2 3" key="1">
    <citation type="submission" date="2024-09" db="EMBL/GenBank/DDBJ databases">
        <authorList>
            <person name="Pan X."/>
        </authorList>
    </citation>
    <scope>NUCLEOTIDE SEQUENCE [LARGE SCALE GENOMIC DNA]</scope>
    <source>
        <strain evidence="2 3">B2969</strain>
    </source>
</reference>
<dbReference type="EMBL" id="JBIQWL010000021">
    <property type="protein sequence ID" value="MFH8253274.1"/>
    <property type="molecule type" value="Genomic_DNA"/>
</dbReference>
<evidence type="ECO:0000259" key="1">
    <source>
        <dbReference type="Pfam" id="PF07510"/>
    </source>
</evidence>
<keyword evidence="2" id="KW-0378">Hydrolase</keyword>
<accession>A0ABW7QIX7</accession>
<keyword evidence="2" id="KW-0540">Nuclease</keyword>
<sequence>MRKKSIAFVILGVAALFIGFRMVAPTLTTIVGPLAAPKPASTTTPAEVQPAGPVTADAAQAITELDHVTVAPPQQTPYDRRQFGQAWADVDRNGCDTRNDVLRRDLVDTTLKPGTHDCVVLSGVLHDPYTGKTIDFTRGQGTSELVQIDHVVPLAWAWRQGAADWTEAKRQQLANDPLNLLAVDGPTNTAKSDQGPALWMPPSSSYRCSYAERFVQVLNTYDLTIPAEDHTALQRELTSCTGGK</sequence>
<comment type="caution">
    <text evidence="2">The sequence shown here is derived from an EMBL/GenBank/DDBJ whole genome shotgun (WGS) entry which is preliminary data.</text>
</comment>
<dbReference type="InterPro" id="IPR011089">
    <property type="entry name" value="GmrSD_C"/>
</dbReference>
<dbReference type="PANTHER" id="PTHR24094">
    <property type="entry name" value="SECRETED PROTEIN"/>
    <property type="match status" value="1"/>
</dbReference>
<dbReference type="Pfam" id="PF07510">
    <property type="entry name" value="GmrSD_C"/>
    <property type="match status" value="1"/>
</dbReference>
<dbReference type="PANTHER" id="PTHR24094:SF15">
    <property type="entry name" value="AMP-DEPENDENT SYNTHETASE_LIGASE DOMAIN-CONTAINING PROTEIN-RELATED"/>
    <property type="match status" value="1"/>
</dbReference>
<keyword evidence="3" id="KW-1185">Reference proteome</keyword>
<organism evidence="2 3">
    <name type="scientific">Microbacterium alkaliflavum</name>
    <dbReference type="NCBI Taxonomy" id="3248839"/>
    <lineage>
        <taxon>Bacteria</taxon>
        <taxon>Bacillati</taxon>
        <taxon>Actinomycetota</taxon>
        <taxon>Actinomycetes</taxon>
        <taxon>Micrococcales</taxon>
        <taxon>Microbacteriaceae</taxon>
        <taxon>Microbacterium</taxon>
    </lineage>
</organism>